<feature type="compositionally biased region" description="Basic and acidic residues" evidence="1">
    <location>
        <begin position="210"/>
        <end position="221"/>
    </location>
</feature>
<feature type="region of interest" description="Disordered" evidence="1">
    <location>
        <begin position="385"/>
        <end position="431"/>
    </location>
</feature>
<dbReference type="InterPro" id="IPR053274">
    <property type="entry name" value="Fluconazole_resistance"/>
</dbReference>
<protein>
    <recommendedName>
        <fullName evidence="2">Gag1-like clamp domain-containing protein</fullName>
    </recommendedName>
</protein>
<feature type="compositionally biased region" description="Low complexity" evidence="1">
    <location>
        <begin position="396"/>
        <end position="413"/>
    </location>
</feature>
<dbReference type="STRING" id="1408163.A0A0F4YRT1"/>
<feature type="region of interest" description="Disordered" evidence="1">
    <location>
        <begin position="47"/>
        <end position="122"/>
    </location>
</feature>
<comment type="caution">
    <text evidence="3">The sequence shown here is derived from an EMBL/GenBank/DDBJ whole genome shotgun (WGS) entry which is preliminary data.</text>
</comment>
<dbReference type="EMBL" id="LASV01000231">
    <property type="protein sequence ID" value="KKA20790.1"/>
    <property type="molecule type" value="Genomic_DNA"/>
</dbReference>
<evidence type="ECO:0000313" key="4">
    <source>
        <dbReference type="Proteomes" id="UP000053958"/>
    </source>
</evidence>
<evidence type="ECO:0000313" key="3">
    <source>
        <dbReference type="EMBL" id="KKA20790.1"/>
    </source>
</evidence>
<feature type="compositionally biased region" description="Basic and acidic residues" evidence="1">
    <location>
        <begin position="108"/>
        <end position="120"/>
    </location>
</feature>
<dbReference type="AlphaFoldDB" id="A0A0F4YRT1"/>
<dbReference type="Proteomes" id="UP000053958">
    <property type="component" value="Unassembled WGS sequence"/>
</dbReference>
<feature type="compositionally biased region" description="Low complexity" evidence="1">
    <location>
        <begin position="47"/>
        <end position="74"/>
    </location>
</feature>
<accession>A0A0F4YRT1</accession>
<reference evidence="3 4" key="1">
    <citation type="submission" date="2015-04" db="EMBL/GenBank/DDBJ databases">
        <authorList>
            <person name="Heijne W.H."/>
            <person name="Fedorova N.D."/>
            <person name="Nierman W.C."/>
            <person name="Vollebregt A.W."/>
            <person name="Zhao Z."/>
            <person name="Wu L."/>
            <person name="Kumar M."/>
            <person name="Stam H."/>
            <person name="van den Berg M.A."/>
            <person name="Pel H.J."/>
        </authorList>
    </citation>
    <scope>NUCLEOTIDE SEQUENCE [LARGE SCALE GENOMIC DNA]</scope>
    <source>
        <strain evidence="3 4">CBS 393.64</strain>
    </source>
</reference>
<feature type="region of interest" description="Disordered" evidence="1">
    <location>
        <begin position="325"/>
        <end position="373"/>
    </location>
</feature>
<dbReference type="PANTHER" id="PTHR28065">
    <property type="entry name" value="FREQUENIN"/>
    <property type="match status" value="1"/>
</dbReference>
<evidence type="ECO:0000256" key="1">
    <source>
        <dbReference type="SAM" id="MobiDB-lite"/>
    </source>
</evidence>
<dbReference type="GeneID" id="25317550"/>
<dbReference type="OrthoDB" id="5422958at2759"/>
<dbReference type="PANTHER" id="PTHR28065:SF1">
    <property type="entry name" value="DUF4050 DOMAIN-CONTAINING PROTEIN"/>
    <property type="match status" value="1"/>
</dbReference>
<feature type="compositionally biased region" description="Acidic residues" evidence="1">
    <location>
        <begin position="421"/>
        <end position="431"/>
    </location>
</feature>
<gene>
    <name evidence="3" type="ORF">T310_5205</name>
</gene>
<keyword evidence="4" id="KW-1185">Reference proteome</keyword>
<dbReference type="RefSeq" id="XP_013327402.1">
    <property type="nucleotide sequence ID" value="XM_013471948.1"/>
</dbReference>
<evidence type="ECO:0000259" key="2">
    <source>
        <dbReference type="Pfam" id="PF13259"/>
    </source>
</evidence>
<dbReference type="Pfam" id="PF13259">
    <property type="entry name" value="clamp_Gag1-like"/>
    <property type="match status" value="1"/>
</dbReference>
<organism evidence="3 4">
    <name type="scientific">Rasamsonia emersonii (strain ATCC 16479 / CBS 393.64 / IMI 116815)</name>
    <dbReference type="NCBI Taxonomy" id="1408163"/>
    <lineage>
        <taxon>Eukaryota</taxon>
        <taxon>Fungi</taxon>
        <taxon>Dikarya</taxon>
        <taxon>Ascomycota</taxon>
        <taxon>Pezizomycotina</taxon>
        <taxon>Eurotiomycetes</taxon>
        <taxon>Eurotiomycetidae</taxon>
        <taxon>Eurotiales</taxon>
        <taxon>Trichocomaceae</taxon>
        <taxon>Rasamsonia</taxon>
    </lineage>
</organism>
<feature type="region of interest" description="Disordered" evidence="1">
    <location>
        <begin position="168"/>
        <end position="266"/>
    </location>
</feature>
<feature type="domain" description="Gag1-like clamp" evidence="2">
    <location>
        <begin position="113"/>
        <end position="328"/>
    </location>
</feature>
<name>A0A0F4YRT1_RASE3</name>
<feature type="region of interest" description="Disordered" evidence="1">
    <location>
        <begin position="1"/>
        <end position="29"/>
    </location>
</feature>
<sequence>MASNPSSIFPSFHRKPRQTDAAVKESREAAIREAKQRVREVVRNDWSFDPPSSLFSSSPPPVAATTSSSAPSAPELQSEVLEWRQREYATSESDPEEEEAGSAAAGKGGDHDPYRFENPDAVRASVVERRRRWRRALEEEMRWNPGLRFWMERRDAWTGAKKRRVIRESLKELQEQQRQQSGDAAAQSKDIPSGTPSAQGHDSSLASSDATDKGPEREETSRGSTPSAPSPNEKMGALSLSKDSSGYEEGDNRLTTEETDYDSEESLIPVVEPLLPKSNPIRSSITPALYASIYSKVVVQGLTPTIPINLADMTKALVEGWKADGQWPPKPTVPLPGSEIPTRRKQADNNNHTIESAAPGNKARKDSHSHGSGVTHAVKKVLGLGHHSFHLRRSSRGGSQAESEASGARASGEMSLTEVPVVEEDGGQPLR</sequence>
<proteinExistence type="predicted"/>
<feature type="compositionally biased region" description="Polar residues" evidence="1">
    <location>
        <begin position="194"/>
        <end position="209"/>
    </location>
</feature>
<dbReference type="InterPro" id="IPR025124">
    <property type="entry name" value="Gag1-like_clamp"/>
</dbReference>